<evidence type="ECO:0000313" key="4">
    <source>
        <dbReference type="EMBL" id="GHC08123.1"/>
    </source>
</evidence>
<dbReference type="RefSeq" id="WP_200163343.1">
    <property type="nucleotide sequence ID" value="NZ_BMXG01000019.1"/>
</dbReference>
<protein>
    <submittedName>
        <fullName evidence="4">Rhamnogalacturonan acetylesterase RhgT</fullName>
    </submittedName>
</protein>
<dbReference type="InterPro" id="IPR036514">
    <property type="entry name" value="SGNH_hydro_sf"/>
</dbReference>
<sequence length="260" mass="28997">MKFYFRLLLCLILCKGLFGNKDMVVEPEAPVIYMVGDSTMANKSNPENNPEHGWGQLLAEFVEAGVTVQNRAAGGRSTRSFIAEGRWDKVMDVLKPGDWVIIQFGHNDQKKKKPKVYTDSETDYQEFLAKFVNETRSRGAHPILVTSIFRRYFKEGMAKSSLGNYPNATKEVASSLEVPLIDLHRSSGELLNDLGEEGSKALFLHYEPGESDFYPKGKHDNSHLSEQGARSIAKLFAEEAYALNIGFPVNKESLASVAAE</sequence>
<name>A0A8J3GF28_9BACT</name>
<dbReference type="InterPro" id="IPR013830">
    <property type="entry name" value="SGNH_hydro"/>
</dbReference>
<dbReference type="EMBL" id="BMXG01000019">
    <property type="protein sequence ID" value="GHC08123.1"/>
    <property type="molecule type" value="Genomic_DNA"/>
</dbReference>
<reference evidence="4" key="2">
    <citation type="submission" date="2020-09" db="EMBL/GenBank/DDBJ databases">
        <authorList>
            <person name="Sun Q."/>
            <person name="Kim S."/>
        </authorList>
    </citation>
    <scope>NUCLEOTIDE SEQUENCE</scope>
    <source>
        <strain evidence="4">KCTC 12870</strain>
    </source>
</reference>
<reference evidence="4" key="1">
    <citation type="journal article" date="2014" name="Int. J. Syst. Evol. Microbiol.">
        <title>Complete genome sequence of Corynebacterium casei LMG S-19264T (=DSM 44701T), isolated from a smear-ripened cheese.</title>
        <authorList>
            <consortium name="US DOE Joint Genome Institute (JGI-PGF)"/>
            <person name="Walter F."/>
            <person name="Albersmeier A."/>
            <person name="Kalinowski J."/>
            <person name="Ruckert C."/>
        </authorList>
    </citation>
    <scope>NUCLEOTIDE SEQUENCE</scope>
    <source>
        <strain evidence="4">KCTC 12870</strain>
    </source>
</reference>
<accession>A0A8J3GF28</accession>
<comment type="caution">
    <text evidence="4">The sequence shown here is derived from an EMBL/GenBank/DDBJ whole genome shotgun (WGS) entry which is preliminary data.</text>
</comment>
<feature type="domain" description="SGNH hydrolase-type esterase" evidence="3">
    <location>
        <begin position="35"/>
        <end position="203"/>
    </location>
</feature>
<evidence type="ECO:0000256" key="1">
    <source>
        <dbReference type="ARBA" id="ARBA00008668"/>
    </source>
</evidence>
<proteinExistence type="inferred from homology"/>
<gene>
    <name evidence="4" type="primary">rhgT</name>
    <name evidence="4" type="ORF">GCM10007047_26680</name>
</gene>
<comment type="similarity">
    <text evidence="1">Belongs to the 'GDSL' lipolytic enzyme family.</text>
</comment>
<evidence type="ECO:0000256" key="2">
    <source>
        <dbReference type="ARBA" id="ARBA00022801"/>
    </source>
</evidence>
<dbReference type="PANTHER" id="PTHR43695">
    <property type="entry name" value="PUTATIVE (AFU_ORTHOLOGUE AFUA_2G17250)-RELATED"/>
    <property type="match status" value="1"/>
</dbReference>
<dbReference type="GO" id="GO:0016788">
    <property type="term" value="F:hydrolase activity, acting on ester bonds"/>
    <property type="evidence" value="ECO:0007669"/>
    <property type="project" value="UniProtKB-ARBA"/>
</dbReference>
<keyword evidence="5" id="KW-1185">Reference proteome</keyword>
<dbReference type="Proteomes" id="UP000642829">
    <property type="component" value="Unassembled WGS sequence"/>
</dbReference>
<keyword evidence="2" id="KW-0378">Hydrolase</keyword>
<dbReference type="SUPFAM" id="SSF52266">
    <property type="entry name" value="SGNH hydrolase"/>
    <property type="match status" value="1"/>
</dbReference>
<dbReference type="Gene3D" id="3.40.50.1110">
    <property type="entry name" value="SGNH hydrolase"/>
    <property type="match status" value="1"/>
</dbReference>
<evidence type="ECO:0000259" key="3">
    <source>
        <dbReference type="Pfam" id="PF13472"/>
    </source>
</evidence>
<evidence type="ECO:0000313" key="5">
    <source>
        <dbReference type="Proteomes" id="UP000642829"/>
    </source>
</evidence>
<dbReference type="AlphaFoldDB" id="A0A8J3GF28"/>
<dbReference type="CDD" id="cd01821">
    <property type="entry name" value="Rhamnogalacturan_acetylesterase_like"/>
    <property type="match status" value="1"/>
</dbReference>
<dbReference type="InterPro" id="IPR037459">
    <property type="entry name" value="RhgT-like"/>
</dbReference>
<organism evidence="4 5">
    <name type="scientific">Cerasicoccus arenae</name>
    <dbReference type="NCBI Taxonomy" id="424488"/>
    <lineage>
        <taxon>Bacteria</taxon>
        <taxon>Pseudomonadati</taxon>
        <taxon>Verrucomicrobiota</taxon>
        <taxon>Opitutia</taxon>
        <taxon>Puniceicoccales</taxon>
        <taxon>Cerasicoccaceae</taxon>
        <taxon>Cerasicoccus</taxon>
    </lineage>
</organism>
<dbReference type="PANTHER" id="PTHR43695:SF1">
    <property type="entry name" value="RHAMNOGALACTURONAN ACETYLESTERASE"/>
    <property type="match status" value="1"/>
</dbReference>
<dbReference type="Pfam" id="PF13472">
    <property type="entry name" value="Lipase_GDSL_2"/>
    <property type="match status" value="1"/>
</dbReference>